<evidence type="ECO:0000259" key="2">
    <source>
        <dbReference type="Pfam" id="PF05270"/>
    </source>
</evidence>
<dbReference type="PANTHER" id="PTHR43301">
    <property type="entry name" value="ARABINAN ENDO-1,5-ALPHA-L-ARABINOSIDASE"/>
    <property type="match status" value="1"/>
</dbReference>
<protein>
    <recommendedName>
        <fullName evidence="2">Alpha-L-arabinofuranosidase B arabinose-binding domain-containing protein</fullName>
    </recommendedName>
</protein>
<dbReference type="CDD" id="cd23399">
    <property type="entry name" value="beta-trefoil_ABD_ABFB"/>
    <property type="match status" value="1"/>
</dbReference>
<reference evidence="3 4" key="1">
    <citation type="submission" date="2021-01" db="EMBL/GenBank/DDBJ databases">
        <title>Whole genome shotgun sequence of Verrucosispora gifhornensis NBRC 16317.</title>
        <authorList>
            <person name="Komaki H."/>
            <person name="Tamura T."/>
        </authorList>
    </citation>
    <scope>NUCLEOTIDE SEQUENCE [LARGE SCALE GENOMIC DNA]</scope>
    <source>
        <strain evidence="3 4">NBRC 16317</strain>
    </source>
</reference>
<dbReference type="SUPFAM" id="SSF110221">
    <property type="entry name" value="AbfB domain"/>
    <property type="match status" value="1"/>
</dbReference>
<dbReference type="Proteomes" id="UP000647860">
    <property type="component" value="Unassembled WGS sequence"/>
</dbReference>
<keyword evidence="1" id="KW-0732">Signal</keyword>
<organism evidence="3 4">
    <name type="scientific">Micromonospora gifhornensis</name>
    <dbReference type="NCBI Taxonomy" id="84594"/>
    <lineage>
        <taxon>Bacteria</taxon>
        <taxon>Bacillati</taxon>
        <taxon>Actinomycetota</taxon>
        <taxon>Actinomycetes</taxon>
        <taxon>Micromonosporales</taxon>
        <taxon>Micromonosporaceae</taxon>
        <taxon>Micromonospora</taxon>
    </lineage>
</organism>
<dbReference type="Gene3D" id="2.80.10.50">
    <property type="match status" value="1"/>
</dbReference>
<evidence type="ECO:0000256" key="1">
    <source>
        <dbReference type="SAM" id="SignalP"/>
    </source>
</evidence>
<dbReference type="InterPro" id="IPR050727">
    <property type="entry name" value="GH43_arabinanases"/>
</dbReference>
<dbReference type="CDD" id="cd08983">
    <property type="entry name" value="GH43_Bt3655-like"/>
    <property type="match status" value="1"/>
</dbReference>
<dbReference type="InterPro" id="IPR036195">
    <property type="entry name" value="AbfB_ABD_sf"/>
</dbReference>
<name>A0ABQ4IDP1_9ACTN</name>
<comment type="caution">
    <text evidence="3">The sequence shown here is derived from an EMBL/GenBank/DDBJ whole genome shotgun (WGS) entry which is preliminary data.</text>
</comment>
<dbReference type="EMBL" id="BOPA01000018">
    <property type="protein sequence ID" value="GIJ15936.1"/>
    <property type="molecule type" value="Genomic_DNA"/>
</dbReference>
<dbReference type="InterPro" id="IPR023296">
    <property type="entry name" value="Glyco_hydro_beta-prop_sf"/>
</dbReference>
<dbReference type="Pfam" id="PF05270">
    <property type="entry name" value="AbfB"/>
    <property type="match status" value="1"/>
</dbReference>
<feature type="chain" id="PRO_5047166535" description="Alpha-L-arabinofuranosidase B arabinose-binding domain-containing protein" evidence="1">
    <location>
        <begin position="26"/>
        <end position="511"/>
    </location>
</feature>
<keyword evidence="4" id="KW-1185">Reference proteome</keyword>
<evidence type="ECO:0000313" key="3">
    <source>
        <dbReference type="EMBL" id="GIJ15936.1"/>
    </source>
</evidence>
<proteinExistence type="predicted"/>
<dbReference type="InterPro" id="IPR007934">
    <property type="entry name" value="AbfB_ABD"/>
</dbReference>
<dbReference type="SUPFAM" id="SSF75005">
    <property type="entry name" value="Arabinanase/levansucrase/invertase"/>
    <property type="match status" value="2"/>
</dbReference>
<dbReference type="RefSeq" id="WP_239088929.1">
    <property type="nucleotide sequence ID" value="NZ_BAAAGZ010000008.1"/>
</dbReference>
<accession>A0ABQ4IDP1</accession>
<sequence length="511" mass="55752">MSRVLGRMSALLAAACLLLLPAAQAPHAEAAQAPRAEAAAQAPHAEAAAAGPRAEAAALDPFTGYLMAHFTGESANGEQVYLAHSSDGLTWRDLNNGGPVLLSTIGTRGVRDPALVRSPAGDRYWIVATDLRIASGTSWNDAANRGSTSLVVWESRDLVNWSAPWLINVAGAIPGAGNAWAPEAIYNQATGDYVIYWATNSPRNGVTKHRIWYVRTTDFRSFTAPQLYIERPGGGQGIIDTQIIEVPNSVGGYRYYRASADGHIAIEASNSILGTWTSLGNLSHLGISNGTGGGNVVEGPMWMQFNGRNEWALYLDQYATGRGYLPITSTNLGSVTNFRTRSDYHMGASRKRHGSILNLTAAEQSRVLARWPSNAPVHRIQAYTHQDRYVRHANYDVRIDANVNPAQDAQFRVVPGLASNSGYVSFESVNYPGYYLRHYGFDFVLAANDGSSVFAADATYRQVAGLGNGGWSSFQSYNYPDRYIRHYDYQLRLDPITDTQSRNDATFRLMS</sequence>
<dbReference type="Gene3D" id="2.115.10.20">
    <property type="entry name" value="Glycosyl hydrolase domain, family 43"/>
    <property type="match status" value="1"/>
</dbReference>
<dbReference type="PANTHER" id="PTHR43301:SF3">
    <property type="entry name" value="ARABINAN ENDO-1,5-ALPHA-L-ARABINOSIDASE A-RELATED"/>
    <property type="match status" value="1"/>
</dbReference>
<feature type="domain" description="Alpha-L-arabinofuranosidase B arabinose-binding" evidence="2">
    <location>
        <begin position="379"/>
        <end position="508"/>
    </location>
</feature>
<evidence type="ECO:0000313" key="4">
    <source>
        <dbReference type="Proteomes" id="UP000647860"/>
    </source>
</evidence>
<gene>
    <name evidence="3" type="ORF">Vgi01_26200</name>
</gene>
<feature type="signal peptide" evidence="1">
    <location>
        <begin position="1"/>
        <end position="25"/>
    </location>
</feature>